<comment type="caution">
    <text evidence="4">The sequence shown here is derived from an EMBL/GenBank/DDBJ whole genome shotgun (WGS) entry which is preliminary data.</text>
</comment>
<dbReference type="PANTHER" id="PTHR30308:SF2">
    <property type="entry name" value="SSRA-BINDING PROTEIN"/>
    <property type="match status" value="1"/>
</dbReference>
<keyword evidence="2 3" id="KW-0694">RNA-binding</keyword>
<dbReference type="Proteomes" id="UP000711995">
    <property type="component" value="Unassembled WGS sequence"/>
</dbReference>
<comment type="subcellular location">
    <subcellularLocation>
        <location evidence="3">Cytoplasm</location>
    </subcellularLocation>
    <text evidence="3">The tmRNA-SmpB complex associates with stalled 70S ribosomes.</text>
</comment>
<reference evidence="4 5" key="1">
    <citation type="submission" date="2020-03" db="EMBL/GenBank/DDBJ databases">
        <title>Spirochaetal bacteria isolated from arthropods constitute a novel genus Entomospira genus novum within the order Spirochaetales.</title>
        <authorList>
            <person name="Grana-Miraglia L."/>
            <person name="Sikutova S."/>
            <person name="Fingerle V."/>
            <person name="Sing A."/>
            <person name="Castillo-Ramirez S."/>
            <person name="Margos G."/>
            <person name="Rudolf I."/>
        </authorList>
    </citation>
    <scope>NUCLEOTIDE SEQUENCE [LARGE SCALE GENOMIC DNA]</scope>
    <source>
        <strain evidence="4 5">BR193</strain>
    </source>
</reference>
<comment type="similarity">
    <text evidence="3">Belongs to the SmpB family.</text>
</comment>
<dbReference type="AlphaFoldDB" id="A0A968GAZ1"/>
<dbReference type="Pfam" id="PF01668">
    <property type="entry name" value="SmpB"/>
    <property type="match status" value="1"/>
</dbReference>
<evidence type="ECO:0000313" key="4">
    <source>
        <dbReference type="EMBL" id="NIZ40061.1"/>
    </source>
</evidence>
<dbReference type="RefSeq" id="WP_167699669.1">
    <property type="nucleotide sequence ID" value="NZ_CP118174.1"/>
</dbReference>
<keyword evidence="1 3" id="KW-0963">Cytoplasm</keyword>
<evidence type="ECO:0000256" key="1">
    <source>
        <dbReference type="ARBA" id="ARBA00022490"/>
    </source>
</evidence>
<dbReference type="PROSITE" id="PS01317">
    <property type="entry name" value="SSRP"/>
    <property type="match status" value="1"/>
</dbReference>
<dbReference type="EMBL" id="JAATLJ010000001">
    <property type="protein sequence ID" value="NIZ40061.1"/>
    <property type="molecule type" value="Genomic_DNA"/>
</dbReference>
<comment type="function">
    <text evidence="3">Required for rescue of stalled ribosomes mediated by trans-translation. Binds to transfer-messenger RNA (tmRNA), required for stable association of tmRNA with ribosomes. tmRNA and SmpB together mimic tRNA shape, replacing the anticodon stem-loop with SmpB. tmRNA is encoded by the ssrA gene; the 2 termini fold to resemble tRNA(Ala) and it encodes a 'tag peptide', a short internal open reading frame. During trans-translation Ala-aminoacylated tmRNA acts like a tRNA, entering the A-site of stalled ribosomes, displacing the stalled mRNA. The ribosome then switches to translate the ORF on the tmRNA; the nascent peptide is terminated with the 'tag peptide' encoded by the tmRNA and targeted for degradation. The ribosome is freed to recommence translation, which seems to be the essential function of trans-translation.</text>
</comment>
<dbReference type="InterPro" id="IPR000037">
    <property type="entry name" value="SsrA-bd_prot"/>
</dbReference>
<accession>A0A968GAZ1</accession>
<keyword evidence="5" id="KW-1185">Reference proteome</keyword>
<protein>
    <recommendedName>
        <fullName evidence="3">SsrA-binding protein</fullName>
    </recommendedName>
    <alternativeName>
        <fullName evidence="3">Small protein B</fullName>
    </alternativeName>
</protein>
<evidence type="ECO:0000256" key="2">
    <source>
        <dbReference type="ARBA" id="ARBA00022884"/>
    </source>
</evidence>
<name>A0A968GAZ1_9SPIO</name>
<dbReference type="InterPro" id="IPR020081">
    <property type="entry name" value="SsrA-bd_prot_CS"/>
</dbReference>
<dbReference type="NCBIfam" id="NF003843">
    <property type="entry name" value="PRK05422.1"/>
    <property type="match status" value="1"/>
</dbReference>
<dbReference type="CDD" id="cd09294">
    <property type="entry name" value="SmpB"/>
    <property type="match status" value="1"/>
</dbReference>
<dbReference type="NCBIfam" id="TIGR00086">
    <property type="entry name" value="smpB"/>
    <property type="match status" value="1"/>
</dbReference>
<dbReference type="Gene3D" id="2.40.280.10">
    <property type="match status" value="1"/>
</dbReference>
<evidence type="ECO:0000256" key="3">
    <source>
        <dbReference type="HAMAP-Rule" id="MF_00023"/>
    </source>
</evidence>
<dbReference type="PANTHER" id="PTHR30308">
    <property type="entry name" value="TMRNA-BINDING COMPONENT OF TRANS-TRANSLATION TAGGING COMPLEX"/>
    <property type="match status" value="1"/>
</dbReference>
<gene>
    <name evidence="3 4" type="primary">smpB</name>
    <name evidence="4" type="ORF">HCT14_00815</name>
</gene>
<dbReference type="InterPro" id="IPR023620">
    <property type="entry name" value="SmpB"/>
</dbReference>
<organism evidence="4 5">
    <name type="scientific">Entomospira entomophila</name>
    <dbReference type="NCBI Taxonomy" id="2719988"/>
    <lineage>
        <taxon>Bacteria</taxon>
        <taxon>Pseudomonadati</taxon>
        <taxon>Spirochaetota</taxon>
        <taxon>Spirochaetia</taxon>
        <taxon>Spirochaetales</taxon>
        <taxon>Spirochaetaceae</taxon>
        <taxon>Entomospira</taxon>
    </lineage>
</organism>
<dbReference type="SUPFAM" id="SSF74982">
    <property type="entry name" value="Small protein B (SmpB)"/>
    <property type="match status" value="1"/>
</dbReference>
<dbReference type="GO" id="GO:0003723">
    <property type="term" value="F:RNA binding"/>
    <property type="evidence" value="ECO:0007669"/>
    <property type="project" value="UniProtKB-UniRule"/>
</dbReference>
<sequence>MAKKAQKHPGLIAENRKARFNYEIIQELECGIVLVGTEVKSLRAGHMSFVDSYCEVTESEQLYIYKLAITPYTHGNIYNHITDRPRRLLAHKKEIQALYRKVREKGITLVPLKFYFKNNRVKVLIGLARGKKLYDKRETIKERDTERNIARDFKLKV</sequence>
<dbReference type="GO" id="GO:0070929">
    <property type="term" value="P:trans-translation"/>
    <property type="evidence" value="ECO:0007669"/>
    <property type="project" value="UniProtKB-UniRule"/>
</dbReference>
<dbReference type="HAMAP" id="MF_00023">
    <property type="entry name" value="SmpB"/>
    <property type="match status" value="1"/>
</dbReference>
<evidence type="ECO:0000313" key="5">
    <source>
        <dbReference type="Proteomes" id="UP000711995"/>
    </source>
</evidence>
<dbReference type="GO" id="GO:0070930">
    <property type="term" value="P:trans-translation-dependent protein tagging"/>
    <property type="evidence" value="ECO:0007669"/>
    <property type="project" value="TreeGrafter"/>
</dbReference>
<proteinExistence type="inferred from homology"/>
<dbReference type="GO" id="GO:0005829">
    <property type="term" value="C:cytosol"/>
    <property type="evidence" value="ECO:0007669"/>
    <property type="project" value="TreeGrafter"/>
</dbReference>